<evidence type="ECO:0008006" key="10">
    <source>
        <dbReference type="Google" id="ProtNLM"/>
    </source>
</evidence>
<evidence type="ECO:0000313" key="8">
    <source>
        <dbReference type="EMBL" id="KUG61529.1"/>
    </source>
</evidence>
<feature type="transmembrane region" description="Helical" evidence="7">
    <location>
        <begin position="106"/>
        <end position="127"/>
    </location>
</feature>
<dbReference type="AlphaFoldDB" id="A0A0W8INQ2"/>
<dbReference type="RefSeq" id="WP_058872945.1">
    <property type="nucleotide sequence ID" value="NZ_LQBK01000004.1"/>
</dbReference>
<accession>A0A0W8INQ2</accession>
<dbReference type="InterPro" id="IPR051907">
    <property type="entry name" value="DoxX-like_oxidoreductase"/>
</dbReference>
<comment type="subcellular location">
    <subcellularLocation>
        <location evidence="1">Cell membrane</location>
        <topology evidence="1">Multi-pass membrane protein</topology>
    </subcellularLocation>
</comment>
<dbReference type="EMBL" id="LQBK01000004">
    <property type="protein sequence ID" value="KUG61529.1"/>
    <property type="molecule type" value="Genomic_DNA"/>
</dbReference>
<comment type="similarity">
    <text evidence="2">Belongs to the DoxX family.</text>
</comment>
<evidence type="ECO:0000313" key="9">
    <source>
        <dbReference type="Proteomes" id="UP000053512"/>
    </source>
</evidence>
<evidence type="ECO:0000256" key="1">
    <source>
        <dbReference type="ARBA" id="ARBA00004651"/>
    </source>
</evidence>
<dbReference type="GO" id="GO:0005886">
    <property type="term" value="C:plasma membrane"/>
    <property type="evidence" value="ECO:0007669"/>
    <property type="project" value="UniProtKB-SubCell"/>
</dbReference>
<evidence type="ECO:0000256" key="5">
    <source>
        <dbReference type="ARBA" id="ARBA00022989"/>
    </source>
</evidence>
<dbReference type="Proteomes" id="UP000053512">
    <property type="component" value="Unassembled WGS sequence"/>
</dbReference>
<dbReference type="PANTHER" id="PTHR33452">
    <property type="entry name" value="OXIDOREDUCTASE CATD-RELATED"/>
    <property type="match status" value="1"/>
</dbReference>
<keyword evidence="4 7" id="KW-0812">Transmembrane</keyword>
<evidence type="ECO:0000256" key="3">
    <source>
        <dbReference type="ARBA" id="ARBA00022475"/>
    </source>
</evidence>
<evidence type="ECO:0000256" key="7">
    <source>
        <dbReference type="SAM" id="Phobius"/>
    </source>
</evidence>
<dbReference type="InterPro" id="IPR032808">
    <property type="entry name" value="DoxX"/>
</dbReference>
<evidence type="ECO:0000256" key="6">
    <source>
        <dbReference type="ARBA" id="ARBA00023136"/>
    </source>
</evidence>
<keyword evidence="6 7" id="KW-0472">Membrane</keyword>
<keyword evidence="5 7" id="KW-1133">Transmembrane helix</keyword>
<organism evidence="8 9">
    <name type="scientific">Kocuria rosea subsp. polaris</name>
    <dbReference type="NCBI Taxonomy" id="136273"/>
    <lineage>
        <taxon>Bacteria</taxon>
        <taxon>Bacillati</taxon>
        <taxon>Actinomycetota</taxon>
        <taxon>Actinomycetes</taxon>
        <taxon>Micrococcales</taxon>
        <taxon>Micrococcaceae</taxon>
        <taxon>Kocuria</taxon>
    </lineage>
</organism>
<feature type="transmembrane region" description="Helical" evidence="7">
    <location>
        <begin position="60"/>
        <end position="85"/>
    </location>
</feature>
<sequence length="176" mass="17537">MDEGILLLRVLLGLVLLAHAAQKSLGWFQGLGLSVMAGAFESLGLRPGRPMVLMASITEALAAVSLLLGLLTPLGAAAAAGTMAVAGATSQLSAGSFWNARKGGEYPYVLAVAALVLAFTGAGAWSADAWLGGAAPGLAPFLGGTGIGAAAFLLAAVAALLFLWLVLRRSPAARPG</sequence>
<gene>
    <name evidence="8" type="ORF">AVL61_00965</name>
</gene>
<dbReference type="PANTHER" id="PTHR33452:SF1">
    <property type="entry name" value="INNER MEMBRANE PROTEIN YPHA-RELATED"/>
    <property type="match status" value="1"/>
</dbReference>
<reference evidence="9" key="1">
    <citation type="submission" date="2015-12" db="EMBL/GenBank/DDBJ databases">
        <authorList>
            <person name="Nair G.R."/>
            <person name="Kaur G."/>
            <person name="Mayilraj S."/>
        </authorList>
    </citation>
    <scope>NUCLEOTIDE SEQUENCE [LARGE SCALE GENOMIC DNA]</scope>
    <source>
        <strain evidence="9">CD08_4</strain>
    </source>
</reference>
<proteinExistence type="inferred from homology"/>
<protein>
    <recommendedName>
        <fullName evidence="10">DoxX family protein</fullName>
    </recommendedName>
</protein>
<comment type="caution">
    <text evidence="8">The sequence shown here is derived from an EMBL/GenBank/DDBJ whole genome shotgun (WGS) entry which is preliminary data.</text>
</comment>
<keyword evidence="3" id="KW-1003">Cell membrane</keyword>
<evidence type="ECO:0000256" key="4">
    <source>
        <dbReference type="ARBA" id="ARBA00022692"/>
    </source>
</evidence>
<feature type="transmembrane region" description="Helical" evidence="7">
    <location>
        <begin position="147"/>
        <end position="167"/>
    </location>
</feature>
<name>A0A0W8INQ2_KOCRO</name>
<dbReference type="Pfam" id="PF07681">
    <property type="entry name" value="DoxX"/>
    <property type="match status" value="1"/>
</dbReference>
<dbReference type="OrthoDB" id="346004at2"/>
<evidence type="ECO:0000256" key="2">
    <source>
        <dbReference type="ARBA" id="ARBA00006679"/>
    </source>
</evidence>